<comment type="caution">
    <text evidence="2">The sequence shown here is derived from an EMBL/GenBank/DDBJ whole genome shotgun (WGS) entry which is preliminary data.</text>
</comment>
<evidence type="ECO:0000313" key="2">
    <source>
        <dbReference type="EMBL" id="PTX43619.1"/>
    </source>
</evidence>
<feature type="transmembrane region" description="Helical" evidence="1">
    <location>
        <begin position="87"/>
        <end position="104"/>
    </location>
</feature>
<evidence type="ECO:0000313" key="3">
    <source>
        <dbReference type="Proteomes" id="UP000244174"/>
    </source>
</evidence>
<dbReference type="AlphaFoldDB" id="A0A2T6AII4"/>
<evidence type="ECO:0000256" key="1">
    <source>
        <dbReference type="SAM" id="Phobius"/>
    </source>
</evidence>
<proteinExistence type="predicted"/>
<dbReference type="Proteomes" id="UP000244174">
    <property type="component" value="Unassembled WGS sequence"/>
</dbReference>
<accession>A0A2T6AII4</accession>
<protein>
    <submittedName>
        <fullName evidence="2">Uncharacterized protein</fullName>
    </submittedName>
</protein>
<sequence length="137" mass="15922">MKNAFEKYFLSLVFILISGFALLHANSFFDANYNFNEVEEIHLSEESNAEFQVHPAPLQNSDYEKVFIELTESEELEMLSKAAKKNLLLFASSVFAVFFYVFLWETNLGKSLFSRFSTAPIRTGLSKRHIQFEVFRI</sequence>
<dbReference type="OrthoDB" id="9833409at2"/>
<reference evidence="2 3" key="1">
    <citation type="submission" date="2018-04" db="EMBL/GenBank/DDBJ databases">
        <title>Genomic Encyclopedia of Archaeal and Bacterial Type Strains, Phase II (KMG-II): from individual species to whole genera.</title>
        <authorList>
            <person name="Goeker M."/>
        </authorList>
    </citation>
    <scope>NUCLEOTIDE SEQUENCE [LARGE SCALE GENOMIC DNA]</scope>
    <source>
        <strain evidence="2 3">DSM 23082</strain>
    </source>
</reference>
<keyword evidence="1" id="KW-1133">Transmembrane helix</keyword>
<dbReference type="EMBL" id="QBKQ01000002">
    <property type="protein sequence ID" value="PTX43619.1"/>
    <property type="molecule type" value="Genomic_DNA"/>
</dbReference>
<organism evidence="2 3">
    <name type="scientific">Christiangramia gaetbulicola</name>
    <dbReference type="NCBI Taxonomy" id="703340"/>
    <lineage>
        <taxon>Bacteria</taxon>
        <taxon>Pseudomonadati</taxon>
        <taxon>Bacteroidota</taxon>
        <taxon>Flavobacteriia</taxon>
        <taxon>Flavobacteriales</taxon>
        <taxon>Flavobacteriaceae</taxon>
        <taxon>Christiangramia</taxon>
    </lineage>
</organism>
<gene>
    <name evidence="2" type="ORF">C8P64_2149</name>
</gene>
<keyword evidence="1" id="KW-0472">Membrane</keyword>
<dbReference type="RefSeq" id="WP_108172031.1">
    <property type="nucleotide sequence ID" value="NZ_QBKQ01000002.1"/>
</dbReference>
<name>A0A2T6AII4_9FLAO</name>
<keyword evidence="1" id="KW-0812">Transmembrane</keyword>
<keyword evidence="3" id="KW-1185">Reference proteome</keyword>